<keyword evidence="4" id="KW-1185">Reference proteome</keyword>
<keyword evidence="2" id="KW-0732">Signal</keyword>
<proteinExistence type="predicted"/>
<feature type="signal peptide" evidence="2">
    <location>
        <begin position="1"/>
        <end position="22"/>
    </location>
</feature>
<gene>
    <name evidence="3" type="ORF">JCGZ_21429</name>
</gene>
<dbReference type="Proteomes" id="UP000027138">
    <property type="component" value="Unassembled WGS sequence"/>
</dbReference>
<dbReference type="AlphaFoldDB" id="A0A067JDW7"/>
<dbReference type="EMBL" id="KK915662">
    <property type="protein sequence ID" value="KDP20958.1"/>
    <property type="molecule type" value="Genomic_DNA"/>
</dbReference>
<organism evidence="3 4">
    <name type="scientific">Jatropha curcas</name>
    <name type="common">Barbados nut</name>
    <dbReference type="NCBI Taxonomy" id="180498"/>
    <lineage>
        <taxon>Eukaryota</taxon>
        <taxon>Viridiplantae</taxon>
        <taxon>Streptophyta</taxon>
        <taxon>Embryophyta</taxon>
        <taxon>Tracheophyta</taxon>
        <taxon>Spermatophyta</taxon>
        <taxon>Magnoliopsida</taxon>
        <taxon>eudicotyledons</taxon>
        <taxon>Gunneridae</taxon>
        <taxon>Pentapetalae</taxon>
        <taxon>rosids</taxon>
        <taxon>fabids</taxon>
        <taxon>Malpighiales</taxon>
        <taxon>Euphorbiaceae</taxon>
        <taxon>Crotonoideae</taxon>
        <taxon>Jatropheae</taxon>
        <taxon>Jatropha</taxon>
    </lineage>
</organism>
<evidence type="ECO:0000313" key="4">
    <source>
        <dbReference type="Proteomes" id="UP000027138"/>
    </source>
</evidence>
<reference evidence="3 4" key="1">
    <citation type="journal article" date="2014" name="PLoS ONE">
        <title>Global Analysis of Gene Expression Profiles in Physic Nut (Jatropha curcas L.) Seedlings Exposed to Salt Stress.</title>
        <authorList>
            <person name="Zhang L."/>
            <person name="Zhang C."/>
            <person name="Wu P."/>
            <person name="Chen Y."/>
            <person name="Li M."/>
            <person name="Jiang H."/>
            <person name="Wu G."/>
        </authorList>
    </citation>
    <scope>NUCLEOTIDE SEQUENCE [LARGE SCALE GENOMIC DNA]</scope>
    <source>
        <strain evidence="4">cv. GZQX0401</strain>
        <tissue evidence="3">Young leaves</tissue>
    </source>
</reference>
<accession>A0A067JDW7</accession>
<feature type="region of interest" description="Disordered" evidence="1">
    <location>
        <begin position="51"/>
        <end position="75"/>
    </location>
</feature>
<feature type="compositionally biased region" description="Basic and acidic residues" evidence="1">
    <location>
        <begin position="65"/>
        <end position="75"/>
    </location>
</feature>
<evidence type="ECO:0000256" key="1">
    <source>
        <dbReference type="SAM" id="MobiDB-lite"/>
    </source>
</evidence>
<name>A0A067JDW7_JATCU</name>
<feature type="chain" id="PRO_5001638589" evidence="2">
    <location>
        <begin position="23"/>
        <end position="210"/>
    </location>
</feature>
<sequence>MSTKWSFLASFVLLVSFEVSSAIHLPPIQIGIGIPGHEPGALGTPVRKVSVNKDDSDDTLTRPAMPERDSVHTHHESYALGTPVHGVTVSKDDDNGMSERDVARTHNDKEKLHHVHKKVIKQNDPPPGAGGVLFGSHQIVCDPVPPPCNNPCPPPAQCCPPPSLCPGSGNGMGKQNEAHVARLALAIQQLTAVIKDHKSVSQIEHMPNKH</sequence>
<protein>
    <submittedName>
        <fullName evidence="3">Uncharacterized protein</fullName>
    </submittedName>
</protein>
<evidence type="ECO:0000313" key="3">
    <source>
        <dbReference type="EMBL" id="KDP20958.1"/>
    </source>
</evidence>
<evidence type="ECO:0000256" key="2">
    <source>
        <dbReference type="SAM" id="SignalP"/>
    </source>
</evidence>